<gene>
    <name evidence="2" type="ORF">ES332_A01G270000v1</name>
</gene>
<accession>A0A5D2RWI0</accession>
<keyword evidence="1" id="KW-1133">Transmembrane helix</keyword>
<evidence type="ECO:0000256" key="1">
    <source>
        <dbReference type="SAM" id="Phobius"/>
    </source>
</evidence>
<dbReference type="EMBL" id="CM017610">
    <property type="protein sequence ID" value="TYI44898.1"/>
    <property type="molecule type" value="Genomic_DNA"/>
</dbReference>
<proteinExistence type="predicted"/>
<keyword evidence="3" id="KW-1185">Reference proteome</keyword>
<evidence type="ECO:0000313" key="3">
    <source>
        <dbReference type="Proteomes" id="UP000322667"/>
    </source>
</evidence>
<keyword evidence="1" id="KW-0472">Membrane</keyword>
<protein>
    <submittedName>
        <fullName evidence="2">Uncharacterized protein</fullName>
    </submittedName>
</protein>
<dbReference type="EMBL" id="CM017610">
    <property type="protein sequence ID" value="TYI44897.1"/>
    <property type="molecule type" value="Genomic_DNA"/>
</dbReference>
<dbReference type="Proteomes" id="UP000322667">
    <property type="component" value="Chromosome A01"/>
</dbReference>
<dbReference type="EMBL" id="CM017610">
    <property type="protein sequence ID" value="TYI44896.1"/>
    <property type="molecule type" value="Genomic_DNA"/>
</dbReference>
<organism evidence="2 3">
    <name type="scientific">Gossypium tomentosum</name>
    <name type="common">Hawaiian cotton</name>
    <name type="synonym">Gossypium sandvicense</name>
    <dbReference type="NCBI Taxonomy" id="34277"/>
    <lineage>
        <taxon>Eukaryota</taxon>
        <taxon>Viridiplantae</taxon>
        <taxon>Streptophyta</taxon>
        <taxon>Embryophyta</taxon>
        <taxon>Tracheophyta</taxon>
        <taxon>Spermatophyta</taxon>
        <taxon>Magnoliopsida</taxon>
        <taxon>eudicotyledons</taxon>
        <taxon>Gunneridae</taxon>
        <taxon>Pentapetalae</taxon>
        <taxon>rosids</taxon>
        <taxon>malvids</taxon>
        <taxon>Malvales</taxon>
        <taxon>Malvaceae</taxon>
        <taxon>Malvoideae</taxon>
        <taxon>Gossypium</taxon>
    </lineage>
</organism>
<keyword evidence="1" id="KW-0812">Transmembrane</keyword>
<dbReference type="AlphaFoldDB" id="A0A5D2RWI0"/>
<reference evidence="2 3" key="1">
    <citation type="submission" date="2019-07" db="EMBL/GenBank/DDBJ databases">
        <title>WGS assembly of Gossypium tomentosum.</title>
        <authorList>
            <person name="Chen Z.J."/>
            <person name="Sreedasyam A."/>
            <person name="Ando A."/>
            <person name="Song Q."/>
            <person name="De L."/>
            <person name="Hulse-Kemp A."/>
            <person name="Ding M."/>
            <person name="Ye W."/>
            <person name="Kirkbride R."/>
            <person name="Jenkins J."/>
            <person name="Plott C."/>
            <person name="Lovell J."/>
            <person name="Lin Y.-M."/>
            <person name="Vaughn R."/>
            <person name="Liu B."/>
            <person name="Li W."/>
            <person name="Simpson S."/>
            <person name="Scheffler B."/>
            <person name="Saski C."/>
            <person name="Grover C."/>
            <person name="Hu G."/>
            <person name="Conover J."/>
            <person name="Carlson J."/>
            <person name="Shu S."/>
            <person name="Boston L."/>
            <person name="Williams M."/>
            <person name="Peterson D."/>
            <person name="Mcgee K."/>
            <person name="Jones D."/>
            <person name="Wendel J."/>
            <person name="Stelly D."/>
            <person name="Grimwood J."/>
            <person name="Schmutz J."/>
        </authorList>
    </citation>
    <scope>NUCLEOTIDE SEQUENCE [LARGE SCALE GENOMIC DNA]</scope>
    <source>
        <strain evidence="2">7179.01</strain>
    </source>
</reference>
<name>A0A5D2RWI0_GOSTO</name>
<feature type="transmembrane region" description="Helical" evidence="1">
    <location>
        <begin position="9"/>
        <end position="28"/>
    </location>
</feature>
<sequence>MLQLMGVDMIFRFIIIILLLNNLNLVLFNKVEYVYIEARDHFSMDLKTALNGIWRKSCKKVSISKFHFLGF</sequence>
<evidence type="ECO:0000313" key="2">
    <source>
        <dbReference type="EMBL" id="TYI44896.1"/>
    </source>
</evidence>